<dbReference type="GO" id="GO:0006355">
    <property type="term" value="P:regulation of DNA-templated transcription"/>
    <property type="evidence" value="ECO:0007669"/>
    <property type="project" value="InterPro"/>
</dbReference>
<feature type="domain" description="Glabrous enhancer-binding protein-like DBD" evidence="3">
    <location>
        <begin position="54"/>
        <end position="141"/>
    </location>
</feature>
<dbReference type="GO" id="GO:0005634">
    <property type="term" value="C:nucleus"/>
    <property type="evidence" value="ECO:0007669"/>
    <property type="project" value="TreeGrafter"/>
</dbReference>
<feature type="compositionally biased region" description="Basic and acidic residues" evidence="2">
    <location>
        <begin position="180"/>
        <end position="196"/>
    </location>
</feature>
<evidence type="ECO:0000256" key="1">
    <source>
        <dbReference type="ARBA" id="ARBA00010820"/>
    </source>
</evidence>
<evidence type="ECO:0000259" key="3">
    <source>
        <dbReference type="Pfam" id="PF04504"/>
    </source>
</evidence>
<feature type="region of interest" description="Disordered" evidence="2">
    <location>
        <begin position="151"/>
        <end position="249"/>
    </location>
</feature>
<evidence type="ECO:0000313" key="5">
    <source>
        <dbReference type="EMBL" id="KAG7544172.1"/>
    </source>
</evidence>
<dbReference type="InterPro" id="IPR007592">
    <property type="entry name" value="GEBP"/>
</dbReference>
<keyword evidence="6" id="KW-1185">Reference proteome</keyword>
<dbReference type="Pfam" id="PF22757">
    <property type="entry name" value="GeBP-like_C"/>
    <property type="match status" value="1"/>
</dbReference>
<name>A0A8T1YE76_9BRAS</name>
<evidence type="ECO:0000313" key="6">
    <source>
        <dbReference type="Proteomes" id="UP000694240"/>
    </source>
</evidence>
<dbReference type="InterPro" id="IPR053932">
    <property type="entry name" value="GeBP-like_DBD"/>
</dbReference>
<feature type="region of interest" description="Disordered" evidence="2">
    <location>
        <begin position="1"/>
        <end position="54"/>
    </location>
</feature>
<dbReference type="EMBL" id="JAEFBK010000012">
    <property type="protein sequence ID" value="KAG7544172.1"/>
    <property type="molecule type" value="Genomic_DNA"/>
</dbReference>
<dbReference type="Proteomes" id="UP000694240">
    <property type="component" value="Chromosome 12"/>
</dbReference>
<feature type="compositionally biased region" description="Basic and acidic residues" evidence="2">
    <location>
        <begin position="31"/>
        <end position="41"/>
    </location>
</feature>
<feature type="domain" description="Glabrous enhancer-binding protein-like C-terminal" evidence="4">
    <location>
        <begin position="369"/>
        <end position="434"/>
    </location>
</feature>
<dbReference type="Pfam" id="PF04504">
    <property type="entry name" value="GeBP-like_DBD"/>
    <property type="match status" value="2"/>
</dbReference>
<dbReference type="InterPro" id="IPR053933">
    <property type="entry name" value="GeBP-like_C"/>
</dbReference>
<proteinExistence type="inferred from homology"/>
<organism evidence="5 6">
    <name type="scientific">Arabidopsis thaliana x Arabidopsis arenosa</name>
    <dbReference type="NCBI Taxonomy" id="1240361"/>
    <lineage>
        <taxon>Eukaryota</taxon>
        <taxon>Viridiplantae</taxon>
        <taxon>Streptophyta</taxon>
        <taxon>Embryophyta</taxon>
        <taxon>Tracheophyta</taxon>
        <taxon>Spermatophyta</taxon>
        <taxon>Magnoliopsida</taxon>
        <taxon>eudicotyledons</taxon>
        <taxon>Gunneridae</taxon>
        <taxon>Pentapetalae</taxon>
        <taxon>rosids</taxon>
        <taxon>malvids</taxon>
        <taxon>Brassicales</taxon>
        <taxon>Brassicaceae</taxon>
        <taxon>Camelineae</taxon>
        <taxon>Arabidopsis</taxon>
    </lineage>
</organism>
<evidence type="ECO:0000256" key="2">
    <source>
        <dbReference type="SAM" id="MobiDB-lite"/>
    </source>
</evidence>
<protein>
    <submittedName>
        <fullName evidence="5">GLABROUS1 enhancer-binding protein family</fullName>
    </submittedName>
</protein>
<reference evidence="5 6" key="1">
    <citation type="submission" date="2020-12" db="EMBL/GenBank/DDBJ databases">
        <title>Concerted genomic and epigenomic changes stabilize Arabidopsis allopolyploids.</title>
        <authorList>
            <person name="Chen Z."/>
        </authorList>
    </citation>
    <scope>NUCLEOTIDE SEQUENCE [LARGE SCALE GENOMIC DNA]</scope>
    <source>
        <strain evidence="5">Allo738</strain>
        <tissue evidence="5">Leaf</tissue>
    </source>
</reference>
<accession>A0A8T1YE76</accession>
<comment type="caution">
    <text evidence="5">The sequence shown here is derived from an EMBL/GenBank/DDBJ whole genome shotgun (WGS) entry which is preliminary data.</text>
</comment>
<comment type="similarity">
    <text evidence="1">Belongs to the GeBP family.</text>
</comment>
<gene>
    <name evidence="5" type="ORF">ISN45_Aa07g040350</name>
</gene>
<sequence>MGKVYTNRSKKMKEVCGGSGEAKPTGKKRKNEVTSKDKDVSAKQSKKASSQKLEWSEEEEIRVLLGMTDFKAITRKNPFDDMNGAYEFLQEYISVDVNDFVEKMKSLKKKLMGQVRINAKEPSSSEPHGHTSSELLKLIWGYDVESAVEKPKKSKRIIKPKEEEDKLTVDKKLQSPSHSAETKASSEKDEPNDKKKTPSASVVATAKTKKAKKEVCVSGEAKKRVREETSTEDVNAAKRAKKDVKKPNNQRLWSEEDEILVLQGIIAFKSETGKTTSEDKSGFYEFIKDSISVKVSLSQCIEKIKTVKRKFMNRWKYDRKPTFSRAHDMKSFELSKMIWGLDDVDSRKSERVKKLEKDEGLMILEQGDDWFHNSFLVRSIASFGVSEDSVKRRWSLVHTEKKKMLEDKWRVLTTNEAKFVLQKIELLHEVVSLIIDVEASTH</sequence>
<feature type="domain" description="Glabrous enhancer-binding protein-like DBD" evidence="3">
    <location>
        <begin position="250"/>
        <end position="340"/>
    </location>
</feature>
<dbReference type="PANTHER" id="PTHR31662">
    <property type="entry name" value="BNAANNG10740D PROTEIN-RELATED"/>
    <property type="match status" value="1"/>
</dbReference>
<feature type="compositionally biased region" description="Basic and acidic residues" evidence="2">
    <location>
        <begin position="220"/>
        <end position="229"/>
    </location>
</feature>
<dbReference type="PANTHER" id="PTHR31662:SF33">
    <property type="entry name" value="DNA-BINDING STOREKEEPER PROTEIN TRANSCRIPTIONAL REGULATOR-LIKE PROTEIN"/>
    <property type="match status" value="1"/>
</dbReference>
<dbReference type="AlphaFoldDB" id="A0A8T1YE76"/>
<evidence type="ECO:0000259" key="4">
    <source>
        <dbReference type="Pfam" id="PF22757"/>
    </source>
</evidence>
<feature type="compositionally biased region" description="Basic and acidic residues" evidence="2">
    <location>
        <begin position="159"/>
        <end position="173"/>
    </location>
</feature>